<feature type="signal peptide" evidence="1">
    <location>
        <begin position="1"/>
        <end position="25"/>
    </location>
</feature>
<protein>
    <submittedName>
        <fullName evidence="4">Uncharacterized protein LOC105261474</fullName>
    </submittedName>
</protein>
<dbReference type="EnsemblMetazoa" id="MDOA016511-RA">
    <property type="protein sequence ID" value="MDOA016511-PA"/>
    <property type="gene ID" value="MDOA016511"/>
</dbReference>
<accession>A0A1I8NK78</accession>
<evidence type="ECO:0000313" key="4">
    <source>
        <dbReference type="RefSeq" id="XP_011290272.1"/>
    </source>
</evidence>
<organism evidence="2">
    <name type="scientific">Musca domestica</name>
    <name type="common">House fly</name>
    <dbReference type="NCBI Taxonomy" id="7370"/>
    <lineage>
        <taxon>Eukaryota</taxon>
        <taxon>Metazoa</taxon>
        <taxon>Ecdysozoa</taxon>
        <taxon>Arthropoda</taxon>
        <taxon>Hexapoda</taxon>
        <taxon>Insecta</taxon>
        <taxon>Pterygota</taxon>
        <taxon>Neoptera</taxon>
        <taxon>Endopterygota</taxon>
        <taxon>Diptera</taxon>
        <taxon>Brachycera</taxon>
        <taxon>Muscomorpha</taxon>
        <taxon>Muscoidea</taxon>
        <taxon>Muscidae</taxon>
        <taxon>Musca</taxon>
    </lineage>
</organism>
<sequence length="304" mass="34305">MKKNLIIHTFLFLTVLVSLYETVHCTPAARHQERSLSDPVLADDIKWFFRGIGNFAGTVERMLPNVKADAKNKTFGENARISLLTGLRHVLVGVREISTTFEQSLKTDHIKQLQNFKNATNFVNDIIGALKMWLGQLRALVMHIYTLYNRYIPEVLFGKCLGNYLVTNYPNRSFYEYPFILLAEIYESIVSTATSAEVATTEGGVDGIATESTNIDDDLNVAQNEISHTDDSNDYDNGVFATKSRRNAEDVSSAESIFNLSTVLDDDKDKIIENAAQKQSWKICLKLYTAESISRSLKSYFLNM</sequence>
<gene>
    <name evidence="2" type="primary">105261474</name>
    <name evidence="4" type="synonym">LOC105261474</name>
</gene>
<reference evidence="2" key="1">
    <citation type="submission" date="2020-05" db="UniProtKB">
        <authorList>
            <consortium name="EnsemblMetazoa"/>
        </authorList>
    </citation>
    <scope>IDENTIFICATION</scope>
    <source>
        <strain evidence="2">Aabys</strain>
    </source>
</reference>
<evidence type="ECO:0000313" key="2">
    <source>
        <dbReference type="EnsemblMetazoa" id="MDOA016511-PA"/>
    </source>
</evidence>
<name>A0A1I8NK78_MUSDO</name>
<keyword evidence="1" id="KW-0732">Signal</keyword>
<dbReference type="RefSeq" id="XP_011290272.1">
    <property type="nucleotide sequence ID" value="XM_011291970.2"/>
</dbReference>
<dbReference type="VEuPathDB" id="VectorBase:MDOMA2_010593"/>
<keyword evidence="3" id="KW-1185">Reference proteome</keyword>
<dbReference type="GeneID" id="105261474"/>
<dbReference type="OrthoDB" id="7971961at2759"/>
<feature type="chain" id="PRO_5044561890" evidence="1">
    <location>
        <begin position="26"/>
        <end position="304"/>
    </location>
</feature>
<evidence type="ECO:0000256" key="1">
    <source>
        <dbReference type="SAM" id="SignalP"/>
    </source>
</evidence>
<reference evidence="4" key="2">
    <citation type="submission" date="2025-04" db="UniProtKB">
        <authorList>
            <consortium name="RefSeq"/>
        </authorList>
    </citation>
    <scope>IDENTIFICATION</scope>
    <source>
        <strain evidence="4">Aabys</strain>
    </source>
</reference>
<dbReference type="Proteomes" id="UP001652621">
    <property type="component" value="Unplaced"/>
</dbReference>
<dbReference type="VEuPathDB" id="VectorBase:MDOA016511"/>
<dbReference type="AlphaFoldDB" id="A0A1I8NK78"/>
<proteinExistence type="predicted"/>
<evidence type="ECO:0000313" key="3">
    <source>
        <dbReference type="Proteomes" id="UP001652621"/>
    </source>
</evidence>
<dbReference type="KEGG" id="mde:105261474"/>